<accession>A0A6C0LD59</accession>
<feature type="region of interest" description="Disordered" evidence="1">
    <location>
        <begin position="716"/>
        <end position="790"/>
    </location>
</feature>
<feature type="compositionally biased region" description="Gly residues" evidence="1">
    <location>
        <begin position="547"/>
        <end position="556"/>
    </location>
</feature>
<dbReference type="EMBL" id="MN740459">
    <property type="protein sequence ID" value="QHU27574.1"/>
    <property type="molecule type" value="Genomic_DNA"/>
</dbReference>
<feature type="compositionally biased region" description="Acidic residues" evidence="1">
    <location>
        <begin position="756"/>
        <end position="766"/>
    </location>
</feature>
<reference evidence="2" key="1">
    <citation type="journal article" date="2020" name="Nature">
        <title>Giant virus diversity and host interactions through global metagenomics.</title>
        <authorList>
            <person name="Schulz F."/>
            <person name="Roux S."/>
            <person name="Paez-Espino D."/>
            <person name="Jungbluth S."/>
            <person name="Walsh D.A."/>
            <person name="Denef V.J."/>
            <person name="McMahon K.D."/>
            <person name="Konstantinidis K.T."/>
            <person name="Eloe-Fadrosh E.A."/>
            <person name="Kyrpides N.C."/>
            <person name="Woyke T."/>
        </authorList>
    </citation>
    <scope>NUCLEOTIDE SEQUENCE</scope>
    <source>
        <strain evidence="2">GVMAG-M-3300027769-26</strain>
    </source>
</reference>
<name>A0A6C0LD59_9ZZZZ</name>
<organism evidence="2">
    <name type="scientific">viral metagenome</name>
    <dbReference type="NCBI Taxonomy" id="1070528"/>
    <lineage>
        <taxon>unclassified sequences</taxon>
        <taxon>metagenomes</taxon>
        <taxon>organismal metagenomes</taxon>
    </lineage>
</organism>
<protein>
    <submittedName>
        <fullName evidence="2">Uncharacterized protein</fullName>
    </submittedName>
</protein>
<sequence length="1679" mass="195742">MELLKPIIVKRWISENKYIKYIFDNNTGNIGNKYKSDDIVINEYIFQDNNIKDALNKIAYHIYIYENNKKPQQPPTFPYYCWDEKSGKPLLFDIKEIYWKGYDVNPLKSKDRASKKLEESIEYINNDNDELFNNDSINIVFRNDFDYDNKYYFNKNEEVNIEAIAKLIKDEESIVKLYNLPVVKVVEQNEYYNEVIFEYRMENMEPLMVLFDKLKTDEEIQLIQFVNNNNAIYKLYKHHTLEKKYLDYKFKLNAAKKESKDISVINLYYKNRNIKLSIFKEGIFKLAFKYDIDNGENKSNIIHIKDDIARYLKKFNINAVFKDIDISLRINYSIDNLEYQKLIKKVGTYTKIFEDFVLNKKKSKGVFKYKRIAGNSIGFDLDNFIINRSEIQESTLEEILAVLKDMGINTTINYIKGVINKKAEIQNIKPNNTDTSEKEETIIIIKEYNNNIDFYVDIKKTSSFVELDNLKYWLAHIIEDIRNERKPVPGAKKKIIAKIVLPEPKKHSSPKKSSSSSSKKSSSKSSDSFKFDEEEFNNDNFNNKTSGGAGGAGGAGGDDKNSKNDNNYLINKLNNADKELYKDRGKGKNPARKCQKEYQPLVLKKEEIEMLKAKGYDPYDKKVFDNYIEYGSSEDNKNFYTCPRIWCPISNIPLDEAPGAPGAPGALAESLKCPEENEKPIMMNANMKNENKSRYVYLLKGDIEIPCCGKRNPEKTAKLVDSKKTAKPPSKRAIKELEKMKKAEDKKKKKGKDDKEIEEIQEENDDVAVIPEANDIPGTLETPDDGSNENDKNYIMNKIPVPKNRFGGIQKELYYILFDDYKDYTKNCLSNNNINKHSCVLRKGLNNSANIINSIAYLLGITKDEFIKNIEDNLDFLKFLSLENGNVFRDFSDIEPVIPELNKELYAEFLKYANVSKAINIPAMDDNSEKSLYQKSRLLCIYISYKKFINYLKTEENPSGNVIHYLYTLVAIIYNKLIVLWDVEIGQPNSDVSIVCPRYSAINDLLLYLGKKTKVIMLMTSSENKAKDNDVAYYEPIISKSLNKKESRFFNLDNHKNIVKILNKCSANMSDANKKFYGNLESMKAIARLIITATNGLKDDAEKNRIYRTLIINKDLSINRMILKKDNTVLCIIKFEKLSIIMLDLIIKRLNIKDVLFSEDIDGNNFKIFIKKSIHSAIVKKFEKIDIAVDIGEIAKEKKFIIDGNLLFKDEAHSRDRGIISNILNKYNDTGKYSKEEKRWQDIRKHIYDKLLDARFDDKYYNELSKKSRKEIIKTLLNNVGSSSSGNKKAMREFQIMLEGINIFSRKNIKDWYSNDLTYSKYNYVSDISNNIKEDGDDLIFTQYLVSDRVPEKIINNGDYLPNTNANANANANANIGFYELKNNLRKSKSPDNSDKQNENKNQYQHIPENWKGIEKVLTRKWTKYKKKIWPKLRYIDSTYTDNNIYELFEYLLKYDKNRINNIITFEDIVEYTYKEYKDLLLNNTPDIDLDYKNEIDMLFKDPHFKHTYINTMNIVNNTNKTFKTTRIFLEDYFYKSKPDERKKIMNIIESTKAIKYYGDIFLKQMSINLNINIMVIHHRVDYGKGVEVSKRAGSKDLKVSIKFYNAGDNNNHTEILKRPLIILYRKIEKTFVGYYLIKLIDDNKIIYNELNEADEDIKNILKHPNSLDKSSSPITHAI</sequence>
<feature type="compositionally biased region" description="Basic and acidic residues" evidence="1">
    <location>
        <begin position="733"/>
        <end position="755"/>
    </location>
</feature>
<evidence type="ECO:0000256" key="1">
    <source>
        <dbReference type="SAM" id="MobiDB-lite"/>
    </source>
</evidence>
<proteinExistence type="predicted"/>
<feature type="region of interest" description="Disordered" evidence="1">
    <location>
        <begin position="497"/>
        <end position="568"/>
    </location>
</feature>
<evidence type="ECO:0000313" key="2">
    <source>
        <dbReference type="EMBL" id="QHU27574.1"/>
    </source>
</evidence>
<feature type="compositionally biased region" description="Low complexity" evidence="1">
    <location>
        <begin position="511"/>
        <end position="528"/>
    </location>
</feature>